<keyword evidence="6 12" id="KW-0106">Calcium</keyword>
<evidence type="ECO:0000256" key="5">
    <source>
        <dbReference type="ARBA" id="ARBA00022764"/>
    </source>
</evidence>
<keyword evidence="18" id="KW-1185">Reference proteome</keyword>
<accession>A0A1U7D124</accession>
<dbReference type="CDD" id="cd10277">
    <property type="entry name" value="PQQ_ADH_I"/>
    <property type="match status" value="1"/>
</dbReference>
<keyword evidence="8 17" id="KW-0560">Oxidoreductase</keyword>
<dbReference type="InterPro" id="IPR001479">
    <property type="entry name" value="Quinoprotein_DH_CS"/>
</dbReference>
<feature type="domain" description="Pyrrolo-quinoline quinone repeat" evidence="16">
    <location>
        <begin position="44"/>
        <end position="357"/>
    </location>
</feature>
<dbReference type="GO" id="GO:0070968">
    <property type="term" value="F:pyrroloquinoline quinone binding"/>
    <property type="evidence" value="ECO:0007669"/>
    <property type="project" value="UniProtKB-ARBA"/>
</dbReference>
<dbReference type="AlphaFoldDB" id="A0A1U7D124"/>
<evidence type="ECO:0000256" key="14">
    <source>
        <dbReference type="SAM" id="MobiDB-lite"/>
    </source>
</evidence>
<feature type="chain" id="PRO_5010579531" evidence="15">
    <location>
        <begin position="21"/>
        <end position="588"/>
    </location>
</feature>
<evidence type="ECO:0000313" key="17">
    <source>
        <dbReference type="EMBL" id="APX21785.1"/>
    </source>
</evidence>
<dbReference type="GO" id="GO:0030288">
    <property type="term" value="C:outer membrane-bounded periplasmic space"/>
    <property type="evidence" value="ECO:0007669"/>
    <property type="project" value="InterPro"/>
</dbReference>
<dbReference type="PANTHER" id="PTHR32303:SF20">
    <property type="entry name" value="QUINOPROTEIN ETHANOL DEHYDROGENASE"/>
    <property type="match status" value="1"/>
</dbReference>
<proteinExistence type="inferred from homology"/>
<name>A0A1U7D124_9RHOB</name>
<feature type="binding site" evidence="12">
    <location>
        <position position="269"/>
    </location>
    <ligand>
        <name>Ca(2+)</name>
        <dbReference type="ChEBI" id="CHEBI:29108"/>
    </ligand>
</feature>
<dbReference type="Gene3D" id="2.140.10.10">
    <property type="entry name" value="Quinoprotein alcohol dehydrogenase-like superfamily"/>
    <property type="match status" value="1"/>
</dbReference>
<comment type="cofactor">
    <cofactor evidence="11">
        <name>pyrroloquinoline quinone</name>
        <dbReference type="ChEBI" id="CHEBI:58442"/>
    </cofactor>
    <text evidence="11">Binds 1 PQQ group per subunit.</text>
</comment>
<evidence type="ECO:0000256" key="4">
    <source>
        <dbReference type="ARBA" id="ARBA00022729"/>
    </source>
</evidence>
<dbReference type="SUPFAM" id="SSF50998">
    <property type="entry name" value="Quinoprotein alcohol dehydrogenase-like"/>
    <property type="match status" value="1"/>
</dbReference>
<evidence type="ECO:0000256" key="11">
    <source>
        <dbReference type="PIRSR" id="PIRSR617512-2"/>
    </source>
</evidence>
<dbReference type="PANTHER" id="PTHR32303">
    <property type="entry name" value="QUINOPROTEIN ALCOHOL DEHYDROGENASE (CYTOCHROME C)"/>
    <property type="match status" value="1"/>
</dbReference>
<dbReference type="InterPro" id="IPR011047">
    <property type="entry name" value="Quinoprotein_ADH-like_sf"/>
</dbReference>
<keyword evidence="4 15" id="KW-0732">Signal</keyword>
<feature type="domain" description="Pyrrolo-quinoline quinone repeat" evidence="16">
    <location>
        <begin position="462"/>
        <end position="545"/>
    </location>
</feature>
<feature type="binding site" evidence="11">
    <location>
        <position position="174"/>
    </location>
    <ligand>
        <name>pyrroloquinoline quinone</name>
        <dbReference type="ChEBI" id="CHEBI:58442"/>
    </ligand>
</feature>
<keyword evidence="9 13" id="KW-1015">Disulfide bond</keyword>
<dbReference type="Proteomes" id="UP000186559">
    <property type="component" value="Chromosome"/>
</dbReference>
<evidence type="ECO:0000256" key="8">
    <source>
        <dbReference type="ARBA" id="ARBA00023002"/>
    </source>
</evidence>
<dbReference type="RefSeq" id="WP_076622349.1">
    <property type="nucleotide sequence ID" value="NZ_BMEW01000002.1"/>
</dbReference>
<feature type="binding site" evidence="11">
    <location>
        <position position="80"/>
    </location>
    <ligand>
        <name>pyrroloquinoline quinone</name>
        <dbReference type="ChEBI" id="CHEBI:58442"/>
    </ligand>
</feature>
<evidence type="ECO:0000256" key="6">
    <source>
        <dbReference type="ARBA" id="ARBA00022837"/>
    </source>
</evidence>
<dbReference type="SMART" id="SM00564">
    <property type="entry name" value="PQQ"/>
    <property type="match status" value="7"/>
</dbReference>
<dbReference type="EMBL" id="CP014796">
    <property type="protein sequence ID" value="APX21785.1"/>
    <property type="molecule type" value="Genomic_DNA"/>
</dbReference>
<dbReference type="EC" id="1.1.2.8" evidence="17"/>
<dbReference type="FunFam" id="2.140.10.10:FF:000003">
    <property type="entry name" value="Methanol dehydrogenase, large subunit"/>
    <property type="match status" value="1"/>
</dbReference>
<comment type="subcellular location">
    <subcellularLocation>
        <location evidence="1">Periplasm</location>
    </subcellularLocation>
</comment>
<evidence type="ECO:0000256" key="2">
    <source>
        <dbReference type="ARBA" id="ARBA00008156"/>
    </source>
</evidence>
<feature type="binding site" evidence="12">
    <location>
        <position position="320"/>
    </location>
    <ligand>
        <name>Ca(2+)</name>
        <dbReference type="ChEBI" id="CHEBI:29108"/>
    </ligand>
</feature>
<feature type="active site" description="Proton acceptor" evidence="10">
    <location>
        <position position="320"/>
    </location>
</feature>
<evidence type="ECO:0000256" key="13">
    <source>
        <dbReference type="PIRSR" id="PIRSR617512-4"/>
    </source>
</evidence>
<dbReference type="OrthoDB" id="9794322at2"/>
<reference evidence="17 18" key="1">
    <citation type="submission" date="2016-03" db="EMBL/GenBank/DDBJ databases">
        <title>Deep-sea bacteria in the southern Pacific.</title>
        <authorList>
            <person name="Tang K."/>
        </authorList>
    </citation>
    <scope>NUCLEOTIDE SEQUENCE [LARGE SCALE GENOMIC DNA]</scope>
    <source>
        <strain evidence="17 18">JLT2016</strain>
    </source>
</reference>
<evidence type="ECO:0000256" key="9">
    <source>
        <dbReference type="ARBA" id="ARBA00023157"/>
    </source>
</evidence>
<dbReference type="PROSITE" id="PS00364">
    <property type="entry name" value="BACTERIAL_PQQ_2"/>
    <property type="match status" value="1"/>
</dbReference>
<gene>
    <name evidence="17" type="ORF">Ga0080559_TMP989</name>
</gene>
<keyword evidence="7 11" id="KW-0634">PQQ</keyword>
<comment type="cofactor">
    <cofactor evidence="12">
        <name>Ca(2+)</name>
        <dbReference type="ChEBI" id="CHEBI:29108"/>
    </cofactor>
    <text evidence="12">Binds 1 Ca(2+) ion per subunit.</text>
</comment>
<feature type="compositionally biased region" description="Basic and acidic residues" evidence="14">
    <location>
        <begin position="379"/>
        <end position="388"/>
    </location>
</feature>
<comment type="similarity">
    <text evidence="2">Belongs to the bacterial PQQ dehydrogenase family.</text>
</comment>
<evidence type="ECO:0000256" key="7">
    <source>
        <dbReference type="ARBA" id="ARBA00022891"/>
    </source>
</evidence>
<organism evidence="17 18">
    <name type="scientific">Salipiger profundus</name>
    <dbReference type="NCBI Taxonomy" id="1229727"/>
    <lineage>
        <taxon>Bacteria</taxon>
        <taxon>Pseudomonadati</taxon>
        <taxon>Pseudomonadota</taxon>
        <taxon>Alphaproteobacteria</taxon>
        <taxon>Rhodobacterales</taxon>
        <taxon>Roseobacteraceae</taxon>
        <taxon>Salipiger</taxon>
    </lineage>
</organism>
<evidence type="ECO:0000256" key="15">
    <source>
        <dbReference type="SAM" id="SignalP"/>
    </source>
</evidence>
<feature type="binding site" evidence="12">
    <location>
        <position position="192"/>
    </location>
    <ligand>
        <name>Ca(2+)</name>
        <dbReference type="ChEBI" id="CHEBI:29108"/>
    </ligand>
</feature>
<evidence type="ECO:0000256" key="3">
    <source>
        <dbReference type="ARBA" id="ARBA00022723"/>
    </source>
</evidence>
<feature type="disulfide bond" evidence="13">
    <location>
        <begin position="124"/>
        <end position="125"/>
    </location>
</feature>
<dbReference type="InterPro" id="IPR034119">
    <property type="entry name" value="ADHI"/>
</dbReference>
<evidence type="ECO:0000256" key="10">
    <source>
        <dbReference type="PIRSR" id="PIRSR617512-1"/>
    </source>
</evidence>
<dbReference type="GO" id="GO:0052934">
    <property type="term" value="F:alcohol dehydrogenase (cytochrome c) activity"/>
    <property type="evidence" value="ECO:0007669"/>
    <property type="project" value="UniProtKB-EC"/>
</dbReference>
<protein>
    <submittedName>
        <fullName evidence="17">Alcohol dehydrogenase (Cytochrome c)</fullName>
        <ecNumber evidence="17">1.1.2.8</ecNumber>
    </submittedName>
</protein>
<feature type="region of interest" description="Disordered" evidence="14">
    <location>
        <begin position="379"/>
        <end position="398"/>
    </location>
</feature>
<dbReference type="NCBIfam" id="TIGR03075">
    <property type="entry name" value="PQQ_enz_alc_DH"/>
    <property type="match status" value="1"/>
</dbReference>
<evidence type="ECO:0000259" key="16">
    <source>
        <dbReference type="Pfam" id="PF01011"/>
    </source>
</evidence>
<dbReference type="KEGG" id="tpro:Ga0080559_TMP989"/>
<feature type="signal peptide" evidence="15">
    <location>
        <begin position="1"/>
        <end position="20"/>
    </location>
</feature>
<sequence precursor="true">MNRFILAVTAGLLAAGVTQAQVTEEDLANDQTMTTQVVTNGMGRHLQRYSPLDTLNKDNVKNLMPAWAFSMGGEKQRGQETQPIVYDGVMYVTGSYSRLYAIDLQTGEELWQYDARLPEGILPCCDVINRGAAIYGDKIIFGTLDARLVALDRKTGDVVWRDKIADYKAGYSYTAAPLIVNGLVITGNSGGEFGIVGEVQARDVETGDMVWTRPVIEGHMGTLNGEESTMTGELNATWPGDLWKTGGGATWLGGSYDAETDTLIFGTGNPAPWNSHLRGAGKPTVGNTGDNLYAASRLGIDPATGEIKWHFQTTPREGWDYDGVNEVVAYEDADGNKRFATADRNGFFYVLNREDGAFVSAHPFVKDITWASGIDETGRPIYNEDNRPGDPSAATDGGKGEVVFSAPGFLGGKNWMPMAYSQNTGLFYVPSNEWGMDIWNEPVTYKKGAAYLGSGFTIKPMYEDHIGSLKAIDPATGEWKWEYQNEAPLWGGVMTTAGGLVFFGTPEGKFLALDDETGEELWSFQTGSGIVGQPVTWDMDGEQYVSVVSGWGGAVPLWGGEVAKKVNYLNQGGMVWTFKLPKQLASVE</sequence>
<feature type="binding site" evidence="11">
    <location>
        <position position="130"/>
    </location>
    <ligand>
        <name>pyrroloquinoline quinone</name>
        <dbReference type="ChEBI" id="CHEBI:58442"/>
    </ligand>
</feature>
<dbReference type="GO" id="GO:0005509">
    <property type="term" value="F:calcium ion binding"/>
    <property type="evidence" value="ECO:0007669"/>
    <property type="project" value="InterPro"/>
</dbReference>
<keyword evidence="5" id="KW-0574">Periplasm</keyword>
<dbReference type="GO" id="GO:0016020">
    <property type="term" value="C:membrane"/>
    <property type="evidence" value="ECO:0007669"/>
    <property type="project" value="InterPro"/>
</dbReference>
<evidence type="ECO:0000256" key="12">
    <source>
        <dbReference type="PIRSR" id="PIRSR617512-3"/>
    </source>
</evidence>
<keyword evidence="3 12" id="KW-0479">Metal-binding</keyword>
<dbReference type="Pfam" id="PF01011">
    <property type="entry name" value="PQQ"/>
    <property type="match status" value="2"/>
</dbReference>
<evidence type="ECO:0000256" key="1">
    <source>
        <dbReference type="ARBA" id="ARBA00004418"/>
    </source>
</evidence>
<dbReference type="InterPro" id="IPR017512">
    <property type="entry name" value="PQQ_MeOH/EtOH_DH"/>
</dbReference>
<evidence type="ECO:0000313" key="18">
    <source>
        <dbReference type="Proteomes" id="UP000186559"/>
    </source>
</evidence>
<dbReference type="InterPro" id="IPR002372">
    <property type="entry name" value="PQQ_rpt_dom"/>
</dbReference>
<dbReference type="InterPro" id="IPR018391">
    <property type="entry name" value="PQQ_b-propeller_rpt"/>
</dbReference>
<dbReference type="STRING" id="1229727.Ga0080559_TMP989"/>
<feature type="binding site" evidence="11">
    <location>
        <begin position="414"/>
        <end position="415"/>
    </location>
    <ligand>
        <name>pyrroloquinoline quinone</name>
        <dbReference type="ChEBI" id="CHEBI:58442"/>
    </ligand>
</feature>